<feature type="region of interest" description="Disordered" evidence="3">
    <location>
        <begin position="1"/>
        <end position="185"/>
    </location>
</feature>
<evidence type="ECO:0000313" key="6">
    <source>
        <dbReference type="Proteomes" id="UP001383192"/>
    </source>
</evidence>
<name>A0AAW0C2W8_9AGAR</name>
<feature type="region of interest" description="Disordered" evidence="3">
    <location>
        <begin position="329"/>
        <end position="370"/>
    </location>
</feature>
<keyword evidence="1 2" id="KW-0694">RNA-binding</keyword>
<feature type="region of interest" description="Disordered" evidence="3">
    <location>
        <begin position="587"/>
        <end position="689"/>
    </location>
</feature>
<organism evidence="5 6">
    <name type="scientific">Paramarasmius palmivorus</name>
    <dbReference type="NCBI Taxonomy" id="297713"/>
    <lineage>
        <taxon>Eukaryota</taxon>
        <taxon>Fungi</taxon>
        <taxon>Dikarya</taxon>
        <taxon>Basidiomycota</taxon>
        <taxon>Agaricomycotina</taxon>
        <taxon>Agaricomycetes</taxon>
        <taxon>Agaricomycetidae</taxon>
        <taxon>Agaricales</taxon>
        <taxon>Marasmiineae</taxon>
        <taxon>Marasmiaceae</taxon>
        <taxon>Paramarasmius</taxon>
    </lineage>
</organism>
<sequence>MSSGSGHNVWQIRQKNKIPSSSSAISTLDDDEAWPEVQVASSMSSQTVNGIPSASPKKGEKSSSKTKWTPMSVEVLQTAADAHRERGKKAKSTTPASSSSTQAFKSASSSRTASPRNGKPRKLPQPTVPTPDSEVVGRPSPPQQPTILPQQVQPQRHPSPPIQPQPHFSYPAMPGPPYNGPNYTSFPTHPYAPDYHNSNQPFHTANYTHWNPYAPPFYSSGDETAPPWTARSSLLSSLVFGSLKEDDYIKEDDIINCLKRLPLEIGVDIEAKQKKVAMERKRKSKRRGRRRGNSRGSALIEISGESNEWFSAKCSFFWQESVDSLQSQSAFTQQQPPYYPYHVPPQPVPPHPPHPSFHQHHASTPPPVPLQYYQHQPPPPHNPLYYQPPPHHFSYYPPHQPPFAYSAPYDQGFYSYPQPYGYGDFPQNVSERSHEPEFVPRHNGEEDRESDTPLGIPNPTTVLLAPPSPSSAPHTEAPPPLSALPTLSNLRTFSRTSSEGALRQPSHDKTVEEAILKIKDSGSSVSSSHTSSANNTPLSTVNSSSLPTTSATTPPITNSDTEPEMDADQTFRVRNFGYGFGQCVKPVIQSGTTPPNPNPDTSNSVEKSSPPAPVSDPYRPNGPPYQGQGSPVSSATTSPSATTRVPNYVYNRGRSRGYRGRGRGGYYNPTSSTDNNDVPILGQPSYRGGMWRGHTRGRARGTHAGYPPHPPPHFPQQRDGLTTYIPMPPLGFSDGSYGPPPPMIGGDYPHNDTISNGVLPGHSWPYPTPLTRVPPTWDHVRRCLLGQLEFYMSKDNMVKDFYLRQQMTSEGWIPLELFATFPRIRQLTPHVERLREVLEISTTVELSEDRHYARMAVDWEKYITRAKEQQVSHIGEEGKVLQVNSASHDQVPDAESPMGAETQDMLTPMPKRLANGDAQHTPIAAHNEDRELSEEEVYDSEDEEDDVVFVMGEDGNSGGWASSKSSSRQQSQVRV</sequence>
<feature type="compositionally biased region" description="Polar residues" evidence="3">
    <location>
        <begin position="533"/>
        <end position="542"/>
    </location>
</feature>
<reference evidence="5 6" key="1">
    <citation type="submission" date="2024-01" db="EMBL/GenBank/DDBJ databases">
        <title>A draft genome for a cacao thread blight-causing isolate of Paramarasmius palmivorus.</title>
        <authorList>
            <person name="Baruah I.K."/>
            <person name="Bukari Y."/>
            <person name="Amoako-Attah I."/>
            <person name="Meinhardt L.W."/>
            <person name="Bailey B.A."/>
            <person name="Cohen S.P."/>
        </authorList>
    </citation>
    <scope>NUCLEOTIDE SEQUENCE [LARGE SCALE GENOMIC DNA]</scope>
    <source>
        <strain evidence="5 6">GH-12</strain>
    </source>
</reference>
<evidence type="ECO:0000313" key="5">
    <source>
        <dbReference type="EMBL" id="KAK7033633.1"/>
    </source>
</evidence>
<gene>
    <name evidence="5" type="ORF">VNI00_012633</name>
</gene>
<feature type="compositionally biased region" description="Pro residues" evidence="3">
    <location>
        <begin position="466"/>
        <end position="482"/>
    </location>
</feature>
<feature type="domain" description="HTH La-type RNA-binding" evidence="4">
    <location>
        <begin position="774"/>
        <end position="864"/>
    </location>
</feature>
<feature type="compositionally biased region" description="Basic residues" evidence="3">
    <location>
        <begin position="280"/>
        <end position="293"/>
    </location>
</feature>
<feature type="region of interest" description="Disordered" evidence="3">
    <location>
        <begin position="276"/>
        <end position="298"/>
    </location>
</feature>
<dbReference type="Proteomes" id="UP001383192">
    <property type="component" value="Unassembled WGS sequence"/>
</dbReference>
<dbReference type="Gene3D" id="1.10.10.10">
    <property type="entry name" value="Winged helix-like DNA-binding domain superfamily/Winged helix DNA-binding domain"/>
    <property type="match status" value="1"/>
</dbReference>
<feature type="compositionally biased region" description="Low complexity" evidence="3">
    <location>
        <begin position="92"/>
        <end position="110"/>
    </location>
</feature>
<dbReference type="Pfam" id="PF05383">
    <property type="entry name" value="La"/>
    <property type="match status" value="1"/>
</dbReference>
<dbReference type="SUPFAM" id="SSF46785">
    <property type="entry name" value="Winged helix' DNA-binding domain"/>
    <property type="match status" value="1"/>
</dbReference>
<feature type="compositionally biased region" description="Basic and acidic residues" evidence="3">
    <location>
        <begin position="431"/>
        <end position="445"/>
    </location>
</feature>
<feature type="compositionally biased region" description="Low complexity" evidence="3">
    <location>
        <begin position="962"/>
        <end position="975"/>
    </location>
</feature>
<feature type="region of interest" description="Disordered" evidence="3">
    <location>
        <begin position="520"/>
        <end position="564"/>
    </location>
</feature>
<dbReference type="InterPro" id="IPR006630">
    <property type="entry name" value="La_HTH"/>
</dbReference>
<dbReference type="CDD" id="cd07323">
    <property type="entry name" value="LAM"/>
    <property type="match status" value="1"/>
</dbReference>
<dbReference type="PANTHER" id="PTHR22792:SF132">
    <property type="entry name" value="LA-RELATED PROTEIN 1"/>
    <property type="match status" value="1"/>
</dbReference>
<dbReference type="GO" id="GO:0005829">
    <property type="term" value="C:cytosol"/>
    <property type="evidence" value="ECO:0007669"/>
    <property type="project" value="TreeGrafter"/>
</dbReference>
<dbReference type="EMBL" id="JAYKXP010000060">
    <property type="protein sequence ID" value="KAK7033633.1"/>
    <property type="molecule type" value="Genomic_DNA"/>
</dbReference>
<proteinExistence type="predicted"/>
<dbReference type="SMART" id="SM00715">
    <property type="entry name" value="LA"/>
    <property type="match status" value="1"/>
</dbReference>
<feature type="compositionally biased region" description="Polar residues" evidence="3">
    <location>
        <begin position="1"/>
        <end position="26"/>
    </location>
</feature>
<dbReference type="InterPro" id="IPR045180">
    <property type="entry name" value="La_dom_prot"/>
</dbReference>
<feature type="compositionally biased region" description="Acidic residues" evidence="3">
    <location>
        <begin position="931"/>
        <end position="947"/>
    </location>
</feature>
<feature type="region of interest" description="Disordered" evidence="3">
    <location>
        <begin position="424"/>
        <end position="486"/>
    </location>
</feature>
<feature type="compositionally biased region" description="Low complexity" evidence="3">
    <location>
        <begin position="543"/>
        <end position="559"/>
    </location>
</feature>
<evidence type="ECO:0000256" key="1">
    <source>
        <dbReference type="ARBA" id="ARBA00022884"/>
    </source>
</evidence>
<dbReference type="InterPro" id="IPR036390">
    <property type="entry name" value="WH_DNA-bd_sf"/>
</dbReference>
<dbReference type="PANTHER" id="PTHR22792">
    <property type="entry name" value="LUPUS LA PROTEIN-RELATED"/>
    <property type="match status" value="1"/>
</dbReference>
<dbReference type="InterPro" id="IPR036388">
    <property type="entry name" value="WH-like_DNA-bd_sf"/>
</dbReference>
<feature type="compositionally biased region" description="Low complexity" evidence="3">
    <location>
        <begin position="630"/>
        <end position="652"/>
    </location>
</feature>
<feature type="region of interest" description="Disordered" evidence="3">
    <location>
        <begin position="921"/>
        <end position="975"/>
    </location>
</feature>
<keyword evidence="6" id="KW-1185">Reference proteome</keyword>
<feature type="compositionally biased region" description="Polar residues" evidence="3">
    <location>
        <begin position="39"/>
        <end position="52"/>
    </location>
</feature>
<protein>
    <recommendedName>
        <fullName evidence="4">HTH La-type RNA-binding domain-containing protein</fullName>
    </recommendedName>
</protein>
<evidence type="ECO:0000256" key="3">
    <source>
        <dbReference type="SAM" id="MobiDB-lite"/>
    </source>
</evidence>
<feature type="compositionally biased region" description="Low complexity" evidence="3">
    <location>
        <begin position="521"/>
        <end position="532"/>
    </location>
</feature>
<comment type="caution">
    <text evidence="5">The sequence shown here is derived from an EMBL/GenBank/DDBJ whole genome shotgun (WGS) entry which is preliminary data.</text>
</comment>
<feature type="compositionally biased region" description="Polar residues" evidence="3">
    <location>
        <begin position="145"/>
        <end position="156"/>
    </location>
</feature>
<accession>A0AAW0C2W8</accession>
<dbReference type="PROSITE" id="PS50961">
    <property type="entry name" value="HTH_LA"/>
    <property type="match status" value="1"/>
</dbReference>
<evidence type="ECO:0000256" key="2">
    <source>
        <dbReference type="PROSITE-ProRule" id="PRU00332"/>
    </source>
</evidence>
<dbReference type="GO" id="GO:0010494">
    <property type="term" value="C:cytoplasmic stress granule"/>
    <property type="evidence" value="ECO:0007669"/>
    <property type="project" value="TreeGrafter"/>
</dbReference>
<dbReference type="AlphaFoldDB" id="A0AAW0C2W8"/>
<feature type="compositionally biased region" description="Basic residues" evidence="3">
    <location>
        <begin position="653"/>
        <end position="662"/>
    </location>
</feature>
<feature type="compositionally biased region" description="Pro residues" evidence="3">
    <location>
        <begin position="337"/>
        <end position="355"/>
    </location>
</feature>
<dbReference type="GO" id="GO:0003723">
    <property type="term" value="F:RNA binding"/>
    <property type="evidence" value="ECO:0007669"/>
    <property type="project" value="UniProtKB-UniRule"/>
</dbReference>
<evidence type="ECO:0000259" key="4">
    <source>
        <dbReference type="PROSITE" id="PS50961"/>
    </source>
</evidence>
<dbReference type="GO" id="GO:0045727">
    <property type="term" value="P:positive regulation of translation"/>
    <property type="evidence" value="ECO:0007669"/>
    <property type="project" value="TreeGrafter"/>
</dbReference>